<dbReference type="OrthoDB" id="893129at2"/>
<keyword evidence="5" id="KW-1185">Reference proteome</keyword>
<feature type="signal peptide" evidence="2">
    <location>
        <begin position="1"/>
        <end position="25"/>
    </location>
</feature>
<dbReference type="Proteomes" id="UP000270036">
    <property type="component" value="Chromosome"/>
</dbReference>
<reference evidence="4 6" key="2">
    <citation type="submission" date="2018-12" db="EMBL/GenBank/DDBJ databases">
        <authorList>
            <consortium name="Pathogen Informatics"/>
        </authorList>
    </citation>
    <scope>NUCLEOTIDE SEQUENCE [LARGE SCALE GENOMIC DNA]</scope>
    <source>
        <strain evidence="4 6">NCTC13489</strain>
    </source>
</reference>
<evidence type="ECO:0000313" key="6">
    <source>
        <dbReference type="Proteomes" id="UP000270036"/>
    </source>
</evidence>
<dbReference type="KEGG" id="cant:NCTC13489_02010"/>
<dbReference type="RefSeq" id="WP_034717811.1">
    <property type="nucleotide sequence ID" value="NZ_FOIX01000001.1"/>
</dbReference>
<evidence type="ECO:0000256" key="2">
    <source>
        <dbReference type="SAM" id="SignalP"/>
    </source>
</evidence>
<dbReference type="AlphaFoldDB" id="A0A448NSM6"/>
<evidence type="ECO:0000313" key="4">
    <source>
        <dbReference type="EMBL" id="VEI00227.1"/>
    </source>
</evidence>
<protein>
    <recommendedName>
        <fullName evidence="7">Lipoprotein</fullName>
    </recommendedName>
</protein>
<proteinExistence type="predicted"/>
<evidence type="ECO:0008006" key="7">
    <source>
        <dbReference type="Google" id="ProtNLM"/>
    </source>
</evidence>
<dbReference type="EMBL" id="JPEP01000002">
    <property type="protein sequence ID" value="KEY17899.1"/>
    <property type="molecule type" value="Genomic_DNA"/>
</dbReference>
<organism evidence="4 6">
    <name type="scientific">Kaistella antarctica</name>
    <dbReference type="NCBI Taxonomy" id="266748"/>
    <lineage>
        <taxon>Bacteria</taxon>
        <taxon>Pseudomonadati</taxon>
        <taxon>Bacteroidota</taxon>
        <taxon>Flavobacteriia</taxon>
        <taxon>Flavobacteriales</taxon>
        <taxon>Weeksellaceae</taxon>
        <taxon>Chryseobacterium group</taxon>
        <taxon>Kaistella</taxon>
    </lineage>
</organism>
<reference evidence="3 5" key="1">
    <citation type="submission" date="2014-07" db="EMBL/GenBank/DDBJ databases">
        <authorList>
            <person name="Pisani N.G."/>
            <person name="Newman J.D."/>
        </authorList>
    </citation>
    <scope>NUCLEOTIDE SEQUENCE [LARGE SCALE GENOMIC DNA]</scope>
    <source>
        <strain evidence="3 5">LMG 24720</strain>
    </source>
</reference>
<dbReference type="PROSITE" id="PS51257">
    <property type="entry name" value="PROKAR_LIPOPROTEIN"/>
    <property type="match status" value="1"/>
</dbReference>
<feature type="chain" id="PRO_5019398339" description="Lipoprotein" evidence="2">
    <location>
        <begin position="26"/>
        <end position="359"/>
    </location>
</feature>
<keyword evidence="2" id="KW-0732">Signal</keyword>
<keyword evidence="1" id="KW-0175">Coiled coil</keyword>
<accession>A0A448NSM6</accession>
<evidence type="ECO:0000313" key="5">
    <source>
        <dbReference type="Proteomes" id="UP000028349"/>
    </source>
</evidence>
<dbReference type="EMBL" id="LR134441">
    <property type="protein sequence ID" value="VEI00227.1"/>
    <property type="molecule type" value="Genomic_DNA"/>
</dbReference>
<evidence type="ECO:0000313" key="3">
    <source>
        <dbReference type="EMBL" id="KEY17899.1"/>
    </source>
</evidence>
<sequence length="359" mass="42296">MKKHQLKSKLKTILFLLLAFFTSCSDIKSQTDDAINLNRKSLYEDLKKLEDEKIITQNEFKQINDRLNSDFDYYLKHKDIDLPRLKKMFLKTIESLENIKINQPIFSIIFSTYENIASEIEIHNIPRMQEIYGIQTKLENVMKIWFENYQTESEKLTDLIAQINKEKELDAFKDISASEYDGIIATVTKIRNDTTVSDNELKKILIDGMLKYCNGSVNSNLSILDFYASVDTIKKLGINDKLSAIFNRSKIKPEEIDYSEIKKQVTGLFKILLEDKLITQPEFENYTQIIIKDVEYCEKNKDTAQIKEQLVSSLNKIKIEERDKKEKELITYWYFILSKKTNVDIKSELNKWLYDYELN</sequence>
<gene>
    <name evidence="3" type="ORF">HY04_04995</name>
    <name evidence="4" type="ORF">NCTC13489_02010</name>
</gene>
<evidence type="ECO:0000256" key="1">
    <source>
        <dbReference type="SAM" id="Coils"/>
    </source>
</evidence>
<dbReference type="STRING" id="266748.HY04_04995"/>
<name>A0A448NSM6_9FLAO</name>
<dbReference type="Proteomes" id="UP000028349">
    <property type="component" value="Unassembled WGS sequence"/>
</dbReference>
<feature type="coiled-coil region" evidence="1">
    <location>
        <begin position="39"/>
        <end position="66"/>
    </location>
</feature>